<reference evidence="2 3" key="1">
    <citation type="submission" date="2020-08" db="EMBL/GenBank/DDBJ databases">
        <title>Sequencing the genomes of 1000 actinobacteria strains.</title>
        <authorList>
            <person name="Klenk H.-P."/>
        </authorList>
    </citation>
    <scope>NUCLEOTIDE SEQUENCE [LARGE SCALE GENOMIC DNA]</scope>
    <source>
        <strain evidence="2 3">DSM 43023</strain>
    </source>
</reference>
<keyword evidence="3" id="KW-1185">Reference proteome</keyword>
<comment type="caution">
    <text evidence="2">The sequence shown here is derived from an EMBL/GenBank/DDBJ whole genome shotgun (WGS) entry which is preliminary data.</text>
</comment>
<evidence type="ECO:0000313" key="2">
    <source>
        <dbReference type="EMBL" id="MBB4938248.1"/>
    </source>
</evidence>
<organism evidence="2 3">
    <name type="scientific">Streptosporangium album</name>
    <dbReference type="NCBI Taxonomy" id="47479"/>
    <lineage>
        <taxon>Bacteria</taxon>
        <taxon>Bacillati</taxon>
        <taxon>Actinomycetota</taxon>
        <taxon>Actinomycetes</taxon>
        <taxon>Streptosporangiales</taxon>
        <taxon>Streptosporangiaceae</taxon>
        <taxon>Streptosporangium</taxon>
    </lineage>
</organism>
<protein>
    <submittedName>
        <fullName evidence="2">Uncharacterized protein</fullName>
    </submittedName>
</protein>
<dbReference type="EMBL" id="JACHJU010000001">
    <property type="protein sequence ID" value="MBB4938248.1"/>
    <property type="molecule type" value="Genomic_DNA"/>
</dbReference>
<proteinExistence type="predicted"/>
<dbReference type="AlphaFoldDB" id="A0A7W7W8S7"/>
<name>A0A7W7W8S7_9ACTN</name>
<sequence>MAREPAPVSPQWREWDGGPELSRSWPSPHADIDVNTAGLRKVGDAIMLEADTAYGYNRDDNKSSALGSYQDMTDSDHAGLLGRIGKFDPPRWDALTALRKTLTGISGFVVGGTHCALEIYNNFGNMIFATSANYAMADSVFDKNISVLRYTVNGAGVRHETWKKKSYVWQEDNISDYDAPTIKAMLNSVEVETMLRKGCACADLATWLTSLQSLVEEHARQLAGAWQGEPAELALDAFRKVHATVRALAYAIGTTGDTIIWLANVIHQRQVDFESVVKLGNWEFDDDLPDWLLPWGGGAHDRARDYLRELNQQLKIAYDMLPAEIEVLLPTTRSDNPKYTDEKDGLKDGSDYWDFMILYTPPFPLLDRDEPAS</sequence>
<evidence type="ECO:0000256" key="1">
    <source>
        <dbReference type="SAM" id="MobiDB-lite"/>
    </source>
</evidence>
<gene>
    <name evidence="2" type="ORF">FHR32_002553</name>
</gene>
<evidence type="ECO:0000313" key="3">
    <source>
        <dbReference type="Proteomes" id="UP000534286"/>
    </source>
</evidence>
<dbReference type="RefSeq" id="WP_184754461.1">
    <property type="nucleotide sequence ID" value="NZ_BAABEK010000022.1"/>
</dbReference>
<dbReference type="Proteomes" id="UP000534286">
    <property type="component" value="Unassembled WGS sequence"/>
</dbReference>
<accession>A0A7W7W8S7</accession>
<feature type="region of interest" description="Disordered" evidence="1">
    <location>
        <begin position="1"/>
        <end position="29"/>
    </location>
</feature>